<reference evidence="2" key="1">
    <citation type="journal article" date="2023" name="bioRxiv">
        <title>Improved chromosome-level genome assembly for marigold (Tagetes erecta).</title>
        <authorList>
            <person name="Jiang F."/>
            <person name="Yuan L."/>
            <person name="Wang S."/>
            <person name="Wang H."/>
            <person name="Xu D."/>
            <person name="Wang A."/>
            <person name="Fan W."/>
        </authorList>
    </citation>
    <scope>NUCLEOTIDE SEQUENCE</scope>
    <source>
        <strain evidence="2">WSJ</strain>
        <tissue evidence="2">Leaf</tissue>
    </source>
</reference>
<feature type="compositionally biased region" description="Polar residues" evidence="1">
    <location>
        <begin position="17"/>
        <end position="28"/>
    </location>
</feature>
<comment type="caution">
    <text evidence="2">The sequence shown here is derived from an EMBL/GenBank/DDBJ whole genome shotgun (WGS) entry which is preliminary data.</text>
</comment>
<accession>A0AAD8KPZ0</accession>
<gene>
    <name evidence="2" type="ORF">QVD17_20865</name>
</gene>
<feature type="region of interest" description="Disordered" evidence="1">
    <location>
        <begin position="1"/>
        <end position="35"/>
    </location>
</feature>
<evidence type="ECO:0000313" key="2">
    <source>
        <dbReference type="EMBL" id="KAK1425513.1"/>
    </source>
</evidence>
<dbReference type="AlphaFoldDB" id="A0AAD8KPZ0"/>
<keyword evidence="3" id="KW-1185">Reference proteome</keyword>
<dbReference type="EMBL" id="JAUHHV010000005">
    <property type="protein sequence ID" value="KAK1425513.1"/>
    <property type="molecule type" value="Genomic_DNA"/>
</dbReference>
<proteinExistence type="predicted"/>
<name>A0AAD8KPZ0_TARER</name>
<dbReference type="Proteomes" id="UP001229421">
    <property type="component" value="Unassembled WGS sequence"/>
</dbReference>
<protein>
    <submittedName>
        <fullName evidence="2">Uncharacterized protein</fullName>
    </submittedName>
</protein>
<evidence type="ECO:0000256" key="1">
    <source>
        <dbReference type="SAM" id="MobiDB-lite"/>
    </source>
</evidence>
<evidence type="ECO:0000313" key="3">
    <source>
        <dbReference type="Proteomes" id="UP001229421"/>
    </source>
</evidence>
<organism evidence="2 3">
    <name type="scientific">Tagetes erecta</name>
    <name type="common">African marigold</name>
    <dbReference type="NCBI Taxonomy" id="13708"/>
    <lineage>
        <taxon>Eukaryota</taxon>
        <taxon>Viridiplantae</taxon>
        <taxon>Streptophyta</taxon>
        <taxon>Embryophyta</taxon>
        <taxon>Tracheophyta</taxon>
        <taxon>Spermatophyta</taxon>
        <taxon>Magnoliopsida</taxon>
        <taxon>eudicotyledons</taxon>
        <taxon>Gunneridae</taxon>
        <taxon>Pentapetalae</taxon>
        <taxon>asterids</taxon>
        <taxon>campanulids</taxon>
        <taxon>Asterales</taxon>
        <taxon>Asteraceae</taxon>
        <taxon>Asteroideae</taxon>
        <taxon>Heliantheae alliance</taxon>
        <taxon>Tageteae</taxon>
        <taxon>Tagetes</taxon>
    </lineage>
</organism>
<sequence length="76" mass="8619">MFGLILPTHDKRESRFKSSSKLGTPSKKTPQHSKKLDLRPGRVLQRLGHTIGSYAFEFVTFVDKKKSRPVCHGVKP</sequence>